<sequence>MVARPLVSARVLLSPIYVLVCSCSNFSFVAKHPSSKLGFFHNSSIFFVLCVLLFRQPAILLAFFVVVSRWSLVHWCLLVCSFRRSVYLSARVIISHSSLRIPHQGVVDPSPFTPLFQSAEATEASSSSFIVQITQRVKALLLLLISNFTFSLSLSQRFRLKVSKVVFSV</sequence>
<dbReference type="PROSITE" id="PS51257">
    <property type="entry name" value="PROKAR_LIPOPROTEIN"/>
    <property type="match status" value="1"/>
</dbReference>
<comment type="caution">
    <text evidence="2">The sequence shown here is derived from an EMBL/GenBank/DDBJ whole genome shotgun (WGS) entry which is preliminary data.</text>
</comment>
<organism evidence="2 3">
    <name type="scientific">Crotalaria pallida</name>
    <name type="common">Smooth rattlebox</name>
    <name type="synonym">Crotalaria striata</name>
    <dbReference type="NCBI Taxonomy" id="3830"/>
    <lineage>
        <taxon>Eukaryota</taxon>
        <taxon>Viridiplantae</taxon>
        <taxon>Streptophyta</taxon>
        <taxon>Embryophyta</taxon>
        <taxon>Tracheophyta</taxon>
        <taxon>Spermatophyta</taxon>
        <taxon>Magnoliopsida</taxon>
        <taxon>eudicotyledons</taxon>
        <taxon>Gunneridae</taxon>
        <taxon>Pentapetalae</taxon>
        <taxon>rosids</taxon>
        <taxon>fabids</taxon>
        <taxon>Fabales</taxon>
        <taxon>Fabaceae</taxon>
        <taxon>Papilionoideae</taxon>
        <taxon>50 kb inversion clade</taxon>
        <taxon>genistoids sensu lato</taxon>
        <taxon>core genistoids</taxon>
        <taxon>Crotalarieae</taxon>
        <taxon>Crotalaria</taxon>
    </lineage>
</organism>
<protein>
    <submittedName>
        <fullName evidence="2">Uncharacterized protein</fullName>
    </submittedName>
</protein>
<proteinExistence type="predicted"/>
<dbReference type="AlphaFoldDB" id="A0AAN9FKA1"/>
<gene>
    <name evidence="2" type="ORF">RIF29_15526</name>
</gene>
<dbReference type="EMBL" id="JAYWIO010000003">
    <property type="protein sequence ID" value="KAK7274438.1"/>
    <property type="molecule type" value="Genomic_DNA"/>
</dbReference>
<name>A0AAN9FKA1_CROPI</name>
<evidence type="ECO:0000256" key="1">
    <source>
        <dbReference type="SAM" id="Phobius"/>
    </source>
</evidence>
<evidence type="ECO:0000313" key="2">
    <source>
        <dbReference type="EMBL" id="KAK7274438.1"/>
    </source>
</evidence>
<reference evidence="2 3" key="1">
    <citation type="submission" date="2024-01" db="EMBL/GenBank/DDBJ databases">
        <title>The genomes of 5 underutilized Papilionoideae crops provide insights into root nodulation and disease resistanc.</title>
        <authorList>
            <person name="Yuan L."/>
        </authorList>
    </citation>
    <scope>NUCLEOTIDE SEQUENCE [LARGE SCALE GENOMIC DNA]</scope>
    <source>
        <strain evidence="2">ZHUSHIDOU_FW_LH</strain>
        <tissue evidence="2">Leaf</tissue>
    </source>
</reference>
<keyword evidence="3" id="KW-1185">Reference proteome</keyword>
<keyword evidence="1" id="KW-1133">Transmembrane helix</keyword>
<dbReference type="Proteomes" id="UP001372338">
    <property type="component" value="Unassembled WGS sequence"/>
</dbReference>
<evidence type="ECO:0000313" key="3">
    <source>
        <dbReference type="Proteomes" id="UP001372338"/>
    </source>
</evidence>
<accession>A0AAN9FKA1</accession>
<feature type="transmembrane region" description="Helical" evidence="1">
    <location>
        <begin position="12"/>
        <end position="30"/>
    </location>
</feature>
<keyword evidence="1" id="KW-0812">Transmembrane</keyword>
<keyword evidence="1" id="KW-0472">Membrane</keyword>